<evidence type="ECO:0000256" key="1">
    <source>
        <dbReference type="ARBA" id="ARBA00004651"/>
    </source>
</evidence>
<comment type="function">
    <text evidence="10">Part of the Sec protein translocase complex. Interacts with the SecYEG preprotein conducting channel. SecDF uses the proton motive force (PMF) to complete protein translocation after the ATP-dependent function of SecA.</text>
</comment>
<dbReference type="GO" id="GO:0043952">
    <property type="term" value="P:protein transport by the Sec complex"/>
    <property type="evidence" value="ECO:0007669"/>
    <property type="project" value="UniProtKB-UniRule"/>
</dbReference>
<accession>A0A2S0N9L4</accession>
<dbReference type="InterPro" id="IPR048634">
    <property type="entry name" value="SecD_SecF_C"/>
</dbReference>
<dbReference type="HAMAP" id="MF_01463_B">
    <property type="entry name" value="SecD_B"/>
    <property type="match status" value="1"/>
</dbReference>
<keyword evidence="9 10" id="KW-0472">Membrane</keyword>
<evidence type="ECO:0000259" key="11">
    <source>
        <dbReference type="Pfam" id="PF02355"/>
    </source>
</evidence>
<dbReference type="Pfam" id="PF22599">
    <property type="entry name" value="SecDF_P1_head"/>
    <property type="match status" value="1"/>
</dbReference>
<dbReference type="RefSeq" id="WP_106748201.1">
    <property type="nucleotide sequence ID" value="NZ_CP027668.1"/>
</dbReference>
<keyword evidence="15" id="KW-1185">Reference proteome</keyword>
<dbReference type="InterPro" id="IPR054384">
    <property type="entry name" value="SecDF_P1_head"/>
</dbReference>
<evidence type="ECO:0000256" key="7">
    <source>
        <dbReference type="ARBA" id="ARBA00022989"/>
    </source>
</evidence>
<evidence type="ECO:0000313" key="15">
    <source>
        <dbReference type="Proteomes" id="UP000237889"/>
    </source>
</evidence>
<dbReference type="Pfam" id="PF21760">
    <property type="entry name" value="SecD_1st"/>
    <property type="match status" value="1"/>
</dbReference>
<dbReference type="GO" id="GO:0005886">
    <property type="term" value="C:plasma membrane"/>
    <property type="evidence" value="ECO:0007669"/>
    <property type="project" value="UniProtKB-SubCell"/>
</dbReference>
<keyword evidence="5 10" id="KW-0812">Transmembrane</keyword>
<dbReference type="Gene3D" id="1.20.1640.10">
    <property type="entry name" value="Multidrug efflux transporter AcrB transmembrane domain"/>
    <property type="match status" value="1"/>
</dbReference>
<comment type="subcellular location">
    <subcellularLocation>
        <location evidence="1 10">Cell membrane</location>
        <topology evidence="1 10">Multi-pass membrane protein</topology>
    </subcellularLocation>
</comment>
<dbReference type="Proteomes" id="UP000237889">
    <property type="component" value="Chromosome"/>
</dbReference>
<dbReference type="FunFam" id="1.20.1640.10:FF:000004">
    <property type="entry name" value="Protein translocase subunit SecD"/>
    <property type="match status" value="1"/>
</dbReference>
<dbReference type="GO" id="GO:0006605">
    <property type="term" value="P:protein targeting"/>
    <property type="evidence" value="ECO:0007669"/>
    <property type="project" value="UniProtKB-UniRule"/>
</dbReference>
<evidence type="ECO:0000259" key="12">
    <source>
        <dbReference type="Pfam" id="PF21760"/>
    </source>
</evidence>
<dbReference type="Gene3D" id="3.30.1360.200">
    <property type="match status" value="1"/>
</dbReference>
<dbReference type="GO" id="GO:0065002">
    <property type="term" value="P:intracellular protein transmembrane transport"/>
    <property type="evidence" value="ECO:0007669"/>
    <property type="project" value="UniProtKB-UniRule"/>
</dbReference>
<dbReference type="NCBIfam" id="TIGR00916">
    <property type="entry name" value="2A0604s01"/>
    <property type="match status" value="1"/>
</dbReference>
<evidence type="ECO:0000256" key="9">
    <source>
        <dbReference type="ARBA" id="ARBA00023136"/>
    </source>
</evidence>
<dbReference type="InterPro" id="IPR005791">
    <property type="entry name" value="SecD"/>
</dbReference>
<evidence type="ECO:0000256" key="10">
    <source>
        <dbReference type="HAMAP-Rule" id="MF_01463"/>
    </source>
</evidence>
<feature type="domain" description="SecDF P1 head subdomain" evidence="13">
    <location>
        <begin position="250"/>
        <end position="355"/>
    </location>
</feature>
<protein>
    <recommendedName>
        <fullName evidence="10">Protein translocase subunit SecD</fullName>
    </recommendedName>
</protein>
<evidence type="ECO:0000256" key="3">
    <source>
        <dbReference type="ARBA" id="ARBA00022475"/>
    </source>
</evidence>
<dbReference type="NCBIfam" id="TIGR01129">
    <property type="entry name" value="secD"/>
    <property type="match status" value="1"/>
</dbReference>
<proteinExistence type="inferred from homology"/>
<dbReference type="AlphaFoldDB" id="A0A2S0N9L4"/>
<dbReference type="PANTHER" id="PTHR30081:SF1">
    <property type="entry name" value="PROTEIN TRANSLOCASE SUBUNIT SECD"/>
    <property type="match status" value="1"/>
</dbReference>
<dbReference type="InterPro" id="IPR022813">
    <property type="entry name" value="SecD/SecF_arch_bac"/>
</dbReference>
<evidence type="ECO:0000256" key="6">
    <source>
        <dbReference type="ARBA" id="ARBA00022927"/>
    </source>
</evidence>
<dbReference type="InterPro" id="IPR001036">
    <property type="entry name" value="Acrflvin-R"/>
</dbReference>
<keyword evidence="6 10" id="KW-0653">Protein transport</keyword>
<keyword evidence="3 10" id="KW-1003">Cell membrane</keyword>
<keyword evidence="4" id="KW-0997">Cell inner membrane</keyword>
<dbReference type="SUPFAM" id="SSF82866">
    <property type="entry name" value="Multidrug efflux transporter AcrB transmembrane domain"/>
    <property type="match status" value="1"/>
</dbReference>
<dbReference type="OrthoDB" id="9805019at2"/>
<dbReference type="InterPro" id="IPR048631">
    <property type="entry name" value="SecD_1st"/>
</dbReference>
<gene>
    <name evidence="10 14" type="primary">secD</name>
    <name evidence="14" type="ORF">C6569_07180</name>
</gene>
<keyword evidence="7 10" id="KW-1133">Transmembrane helix</keyword>
<evidence type="ECO:0000259" key="13">
    <source>
        <dbReference type="Pfam" id="PF22599"/>
    </source>
</evidence>
<evidence type="ECO:0000256" key="4">
    <source>
        <dbReference type="ARBA" id="ARBA00022519"/>
    </source>
</evidence>
<sequence>MLSFTRWKATLILVAVFATMMLAAPNIMPQSWVDKLPRAMRTHMTLGLDLQGGVHLMLQVDSDEVRRSMLENLRDDVRRVLRDNRLQVQNLGFQGNSVVVRLREGQNADLALTELRKIPQLIGGAFSTSGQYDFDVSRQGDSFVVAATEAGIRDKVSRAVTQSIEVVRRRIDQLGTTEPVIQRQGIDRILLQVPGERDPQRLKTIIGQTAKLEFRMVDQSVTAEQALSGRPPADSVILYEEVKEGNRVVQQVPYVIQRRVIVSGEELVDAQAAFNAQQAEWVVNFRFNSSGGRKFAQATTENVNRPFAIILDNKVVSAPVIREPILGGSGQISGRFTAESSANLALLLRAGALPAPLTVVEERTVGASLGQDSITSGTRAAIIGSIFVLIYIFATYGLFGLFANIAVIVNVVMMFGLLSLIGATLTLPGIAGIVLTVGMAVDSNVLIFERIREEVRSGRSVIASIDGGFTKAMGTIMDANITQLITCVILFYLGTGPVKGFALTLGLGIITTMFTAITFTRYLVVIWLRLFKPARVPM</sequence>
<evidence type="ECO:0000256" key="5">
    <source>
        <dbReference type="ARBA" id="ARBA00022692"/>
    </source>
</evidence>
<organism evidence="14 15">
    <name type="scientific">Phreatobacter cathodiphilus</name>
    <dbReference type="NCBI Taxonomy" id="1868589"/>
    <lineage>
        <taxon>Bacteria</taxon>
        <taxon>Pseudomonadati</taxon>
        <taxon>Pseudomonadota</taxon>
        <taxon>Alphaproteobacteria</taxon>
        <taxon>Hyphomicrobiales</taxon>
        <taxon>Phreatobacteraceae</taxon>
        <taxon>Phreatobacter</taxon>
    </lineage>
</organism>
<dbReference type="Pfam" id="PF02355">
    <property type="entry name" value="SecD_SecF_C"/>
    <property type="match status" value="1"/>
</dbReference>
<dbReference type="EMBL" id="CP027668">
    <property type="protein sequence ID" value="AVO44860.1"/>
    <property type="molecule type" value="Genomic_DNA"/>
</dbReference>
<keyword evidence="8 10" id="KW-0811">Translocation</keyword>
<feature type="domain" description="Protein translocase subunit SecDF P1" evidence="12">
    <location>
        <begin position="160"/>
        <end position="219"/>
    </location>
</feature>
<comment type="similarity">
    <text evidence="10">Belongs to the SecD/SecF family. SecD subfamily.</text>
</comment>
<evidence type="ECO:0000256" key="8">
    <source>
        <dbReference type="ARBA" id="ARBA00023010"/>
    </source>
</evidence>
<evidence type="ECO:0000313" key="14">
    <source>
        <dbReference type="EMBL" id="AVO44860.1"/>
    </source>
</evidence>
<reference evidence="14 15" key="1">
    <citation type="submission" date="2018-03" db="EMBL/GenBank/DDBJ databases">
        <title>Genome sequencing of Phreatobacter sp.</title>
        <authorList>
            <person name="Kim S.-J."/>
            <person name="Heo J."/>
            <person name="Kwon S.-W."/>
        </authorList>
    </citation>
    <scope>NUCLEOTIDE SEQUENCE [LARGE SCALE GENOMIC DNA]</scope>
    <source>
        <strain evidence="14 15">S-12</strain>
    </source>
</reference>
<feature type="transmembrane region" description="Helical" evidence="10">
    <location>
        <begin position="469"/>
        <end position="493"/>
    </location>
</feature>
<dbReference type="GO" id="GO:0015450">
    <property type="term" value="F:protein-transporting ATPase activity"/>
    <property type="evidence" value="ECO:0007669"/>
    <property type="project" value="InterPro"/>
</dbReference>
<dbReference type="Gene3D" id="3.30.70.3400">
    <property type="match status" value="1"/>
</dbReference>
<evidence type="ECO:0000256" key="2">
    <source>
        <dbReference type="ARBA" id="ARBA00022448"/>
    </source>
</evidence>
<feature type="transmembrane region" description="Helical" evidence="10">
    <location>
        <begin position="505"/>
        <end position="528"/>
    </location>
</feature>
<dbReference type="KEGG" id="phr:C6569_07180"/>
<comment type="caution">
    <text evidence="10">Lacks conserved residue(s) required for the propagation of feature annotation.</text>
</comment>
<comment type="subunit">
    <text evidence="10">Forms a complex with SecF. Part of the essential Sec protein translocation apparatus which comprises SecA, SecYEG and auxiliary proteins SecDF-YajC and YidC.</text>
</comment>
<feature type="domain" description="Protein export membrane protein SecD/SecF C-terminal" evidence="11">
    <location>
        <begin position="359"/>
        <end position="526"/>
    </location>
</feature>
<dbReference type="PANTHER" id="PTHR30081">
    <property type="entry name" value="PROTEIN-EXPORT MEMBRANE PROTEIN SEC"/>
    <property type="match status" value="1"/>
</dbReference>
<name>A0A2S0N9L4_9HYPH</name>
<keyword evidence="2 10" id="KW-0813">Transport</keyword>
<dbReference type="InterPro" id="IPR055344">
    <property type="entry name" value="SecD_SecF_C_bact"/>
</dbReference>
<dbReference type="FunFam" id="3.30.1360.200:FF:000002">
    <property type="entry name" value="Preprotein translocase subunit SecD"/>
    <property type="match status" value="1"/>
</dbReference>
<dbReference type="PRINTS" id="PR00702">
    <property type="entry name" value="ACRIFLAVINRP"/>
</dbReference>